<name>M5PXG8_DESAF</name>
<comment type="cofactor">
    <cofactor evidence="6">
        <name>a divalent metal cation</name>
        <dbReference type="ChEBI" id="CHEBI:60240"/>
    </cofactor>
</comment>
<feature type="binding site" evidence="6">
    <location>
        <position position="240"/>
    </location>
    <ligand>
        <name>NAD(+)</name>
        <dbReference type="ChEBI" id="CHEBI:57540"/>
    </ligand>
</feature>
<protein>
    <recommendedName>
        <fullName evidence="6">NAD kinase</fullName>
        <ecNumber evidence="6">2.7.1.23</ecNumber>
    </recommendedName>
    <alternativeName>
        <fullName evidence="6">ATP-dependent NAD kinase</fullName>
    </alternativeName>
</protein>
<comment type="similarity">
    <text evidence="6">Belongs to the NAD kinase family.</text>
</comment>
<reference evidence="7 8" key="1">
    <citation type="journal article" date="2013" name="Genome Announc.">
        <title>Draft Genome Sequence for Desulfovibrio africanus Strain PCS.</title>
        <authorList>
            <person name="Brown S.D."/>
            <person name="Utturkar S.M."/>
            <person name="Arkin A.P."/>
            <person name="Deutschbauer A.M."/>
            <person name="Elias D.A."/>
            <person name="Hazen T.C."/>
            <person name="Chakraborty R."/>
        </authorList>
    </citation>
    <scope>NUCLEOTIDE SEQUENCE [LARGE SCALE GENOMIC DNA]</scope>
    <source>
        <strain evidence="7 8">PCS</strain>
    </source>
</reference>
<dbReference type="HAMAP" id="MF_00361">
    <property type="entry name" value="NAD_kinase"/>
    <property type="match status" value="1"/>
</dbReference>
<evidence type="ECO:0000256" key="2">
    <source>
        <dbReference type="ARBA" id="ARBA00022777"/>
    </source>
</evidence>
<accession>M5PXG8</accession>
<keyword evidence="2 6" id="KW-0418">Kinase</keyword>
<feature type="binding site" evidence="6">
    <location>
        <begin position="181"/>
        <end position="186"/>
    </location>
    <ligand>
        <name>NAD(+)</name>
        <dbReference type="ChEBI" id="CHEBI:57540"/>
    </ligand>
</feature>
<dbReference type="InterPro" id="IPR002504">
    <property type="entry name" value="NADK"/>
</dbReference>
<dbReference type="GO" id="GO:0046872">
    <property type="term" value="F:metal ion binding"/>
    <property type="evidence" value="ECO:0007669"/>
    <property type="project" value="UniProtKB-UniRule"/>
</dbReference>
<keyword evidence="6" id="KW-0963">Cytoplasm</keyword>
<dbReference type="AlphaFoldDB" id="M5PXG8"/>
<keyword evidence="6" id="KW-0547">Nucleotide-binding</keyword>
<evidence type="ECO:0000256" key="4">
    <source>
        <dbReference type="ARBA" id="ARBA00023027"/>
    </source>
</evidence>
<evidence type="ECO:0000256" key="6">
    <source>
        <dbReference type="HAMAP-Rule" id="MF_00361"/>
    </source>
</evidence>
<organism evidence="7 8">
    <name type="scientific">Desulfocurvibacter africanus PCS</name>
    <dbReference type="NCBI Taxonomy" id="1262666"/>
    <lineage>
        <taxon>Bacteria</taxon>
        <taxon>Pseudomonadati</taxon>
        <taxon>Thermodesulfobacteriota</taxon>
        <taxon>Desulfovibrionia</taxon>
        <taxon>Desulfovibrionales</taxon>
        <taxon>Desulfovibrionaceae</taxon>
        <taxon>Desulfocurvibacter</taxon>
    </lineage>
</organism>
<keyword evidence="1 6" id="KW-0808">Transferase</keyword>
<evidence type="ECO:0000256" key="3">
    <source>
        <dbReference type="ARBA" id="ARBA00022857"/>
    </source>
</evidence>
<evidence type="ECO:0000313" key="8">
    <source>
        <dbReference type="Proteomes" id="UP000011922"/>
    </source>
</evidence>
<dbReference type="GO" id="GO:0051287">
    <property type="term" value="F:NAD binding"/>
    <property type="evidence" value="ECO:0007669"/>
    <property type="project" value="UniProtKB-ARBA"/>
</dbReference>
<evidence type="ECO:0000256" key="5">
    <source>
        <dbReference type="ARBA" id="ARBA00047925"/>
    </source>
</evidence>
<evidence type="ECO:0000313" key="7">
    <source>
        <dbReference type="EMBL" id="EMG38987.1"/>
    </source>
</evidence>
<feature type="binding site" evidence="6">
    <location>
        <position position="170"/>
    </location>
    <ligand>
        <name>NAD(+)</name>
        <dbReference type="ChEBI" id="CHEBI:57540"/>
    </ligand>
</feature>
<dbReference type="Pfam" id="PF20143">
    <property type="entry name" value="NAD_kinase_C"/>
    <property type="match status" value="1"/>
</dbReference>
<comment type="caution">
    <text evidence="7">The sequence shown here is derived from an EMBL/GenBank/DDBJ whole genome shotgun (WGS) entry which is preliminary data.</text>
</comment>
<dbReference type="GO" id="GO:0019674">
    <property type="term" value="P:NAD+ metabolic process"/>
    <property type="evidence" value="ECO:0007669"/>
    <property type="project" value="InterPro"/>
</dbReference>
<dbReference type="EMBL" id="AOSV01000003">
    <property type="protein sequence ID" value="EMG38987.1"/>
    <property type="molecule type" value="Genomic_DNA"/>
</dbReference>
<dbReference type="Gene3D" id="3.40.50.10330">
    <property type="entry name" value="Probable inorganic polyphosphate/atp-NAD kinase, domain 1"/>
    <property type="match status" value="1"/>
</dbReference>
<keyword evidence="3 6" id="KW-0521">NADP</keyword>
<feature type="binding site" evidence="6">
    <location>
        <begin position="140"/>
        <end position="141"/>
    </location>
    <ligand>
        <name>NAD(+)</name>
        <dbReference type="ChEBI" id="CHEBI:57540"/>
    </ligand>
</feature>
<dbReference type="EC" id="2.7.1.23" evidence="6"/>
<dbReference type="RefSeq" id="WP_005983971.1">
    <property type="nucleotide sequence ID" value="NZ_AOSV01000003.1"/>
</dbReference>
<dbReference type="InterPro" id="IPR017437">
    <property type="entry name" value="ATP-NAD_kinase_PpnK-typ_C"/>
</dbReference>
<dbReference type="PATRIC" id="fig|1262666.3.peg.629"/>
<dbReference type="GO" id="GO:0006741">
    <property type="term" value="P:NADP+ biosynthetic process"/>
    <property type="evidence" value="ECO:0007669"/>
    <property type="project" value="UniProtKB-UniRule"/>
</dbReference>
<feature type="binding site" evidence="6">
    <location>
        <begin position="66"/>
        <end position="67"/>
    </location>
    <ligand>
        <name>NAD(+)</name>
        <dbReference type="ChEBI" id="CHEBI:57540"/>
    </ligand>
</feature>
<comment type="caution">
    <text evidence="6">Lacks conserved residue(s) required for the propagation of feature annotation.</text>
</comment>
<keyword evidence="4 6" id="KW-0520">NAD</keyword>
<dbReference type="InterPro" id="IPR016064">
    <property type="entry name" value="NAD/diacylglycerol_kinase_sf"/>
</dbReference>
<dbReference type="Gene3D" id="2.60.200.30">
    <property type="entry name" value="Probable inorganic polyphosphate/atp-NAD kinase, domain 2"/>
    <property type="match status" value="1"/>
</dbReference>
<comment type="catalytic activity">
    <reaction evidence="5 6">
        <text>NAD(+) + ATP = ADP + NADP(+) + H(+)</text>
        <dbReference type="Rhea" id="RHEA:18629"/>
        <dbReference type="ChEBI" id="CHEBI:15378"/>
        <dbReference type="ChEBI" id="CHEBI:30616"/>
        <dbReference type="ChEBI" id="CHEBI:57540"/>
        <dbReference type="ChEBI" id="CHEBI:58349"/>
        <dbReference type="ChEBI" id="CHEBI:456216"/>
        <dbReference type="EC" id="2.7.1.23"/>
    </reaction>
</comment>
<sequence length="281" mass="29988">MPSKIECIHIVTKMGDRVAGKLGSEIASWLAARGVSVQVQEHRQDSGGSAVQEPCRPDMALVLGGDGTLLSVARKFMPTGIPLLGINVGHLGFLAKADVGDWPARLEKLLELGLDVDERLALHCEVLREGQIVHQSAAINDVVVSRGPMARLIRLRLFCEGELVAALRADGVIVSSPTGSTAYAISAGGPLIHPALEVMGVTAICAFMGNLRSLVIPADLTMDILVEEVWGDVFLTEDGQQGQRLVAGDLVRVTKAKQGLRLVHLDGVGYFTTLQDKGFTR</sequence>
<dbReference type="GO" id="GO:0003951">
    <property type="term" value="F:NAD+ kinase activity"/>
    <property type="evidence" value="ECO:0007669"/>
    <property type="project" value="UniProtKB-UniRule"/>
</dbReference>
<dbReference type="InterPro" id="IPR017438">
    <property type="entry name" value="ATP-NAD_kinase_N"/>
</dbReference>
<feature type="binding site" evidence="6">
    <location>
        <position position="168"/>
    </location>
    <ligand>
        <name>NAD(+)</name>
        <dbReference type="ChEBI" id="CHEBI:57540"/>
    </ligand>
</feature>
<comment type="function">
    <text evidence="6">Involved in the regulation of the intracellular balance of NAD and NADP, and is a key enzyme in the biosynthesis of NADP. Catalyzes specifically the phosphorylation on 2'-hydroxyl of the adenosine moiety of NAD to yield NADP.</text>
</comment>
<dbReference type="Proteomes" id="UP000011922">
    <property type="component" value="Unassembled WGS sequence"/>
</dbReference>
<dbReference type="PANTHER" id="PTHR20275">
    <property type="entry name" value="NAD KINASE"/>
    <property type="match status" value="1"/>
</dbReference>
<proteinExistence type="inferred from homology"/>
<dbReference type="GO" id="GO:0005524">
    <property type="term" value="F:ATP binding"/>
    <property type="evidence" value="ECO:0007669"/>
    <property type="project" value="UniProtKB-KW"/>
</dbReference>
<dbReference type="GO" id="GO:0005737">
    <property type="term" value="C:cytoplasm"/>
    <property type="evidence" value="ECO:0007669"/>
    <property type="project" value="UniProtKB-SubCell"/>
</dbReference>
<dbReference type="Pfam" id="PF01513">
    <property type="entry name" value="NAD_kinase"/>
    <property type="match status" value="1"/>
</dbReference>
<keyword evidence="6" id="KW-0067">ATP-binding</keyword>
<dbReference type="PANTHER" id="PTHR20275:SF0">
    <property type="entry name" value="NAD KINASE"/>
    <property type="match status" value="1"/>
</dbReference>
<evidence type="ECO:0000256" key="1">
    <source>
        <dbReference type="ARBA" id="ARBA00022679"/>
    </source>
</evidence>
<feature type="binding site" evidence="6">
    <location>
        <position position="151"/>
    </location>
    <ligand>
        <name>NAD(+)</name>
        <dbReference type="ChEBI" id="CHEBI:57540"/>
    </ligand>
</feature>
<dbReference type="SUPFAM" id="SSF111331">
    <property type="entry name" value="NAD kinase/diacylglycerol kinase-like"/>
    <property type="match status" value="1"/>
</dbReference>
<dbReference type="OrthoDB" id="9774737at2"/>
<comment type="subcellular location">
    <subcellularLocation>
        <location evidence="6">Cytoplasm</location>
    </subcellularLocation>
</comment>
<feature type="active site" description="Proton acceptor" evidence="6">
    <location>
        <position position="66"/>
    </location>
</feature>
<gene>
    <name evidence="6" type="primary">nadK</name>
    <name evidence="7" type="ORF">PCS_00629</name>
</gene>